<organism evidence="2 3">
    <name type="scientific">Steinernema carpocapsae</name>
    <name type="common">Entomopathogenic nematode</name>
    <dbReference type="NCBI Taxonomy" id="34508"/>
    <lineage>
        <taxon>Eukaryota</taxon>
        <taxon>Metazoa</taxon>
        <taxon>Ecdysozoa</taxon>
        <taxon>Nematoda</taxon>
        <taxon>Chromadorea</taxon>
        <taxon>Rhabditida</taxon>
        <taxon>Tylenchina</taxon>
        <taxon>Panagrolaimomorpha</taxon>
        <taxon>Strongyloidoidea</taxon>
        <taxon>Steinernematidae</taxon>
        <taxon>Steinernema</taxon>
    </lineage>
</organism>
<sequence length="204" mass="23111">MNGRWSQRPWRVWETLDDVRFADEQHRALLPASCVTSRGQRLHFEGNVDEEAIEMSDMPSTFKRDELSTSKMEELSTPSTSKKDPSERSRSPVSSARIEVEGVEKGSLDHLEYSVSIPEGTANVSSPRRCGARPVAGASDAIGIRSDRQRNRARARKEEYNADGATRITKTFSYMIYLIQQLRLLARKLGSRTFLSRMEEAKQS</sequence>
<accession>A0A4U8UZ95</accession>
<reference evidence="2 3" key="2">
    <citation type="journal article" date="2019" name="G3 (Bethesda)">
        <title>Hybrid Assembly of the Genome of the Entomopathogenic Nematode Steinernema carpocapsae Identifies the X-Chromosome.</title>
        <authorList>
            <person name="Serra L."/>
            <person name="Macchietto M."/>
            <person name="Macias-Munoz A."/>
            <person name="McGill C.J."/>
            <person name="Rodriguez I.M."/>
            <person name="Rodriguez B."/>
            <person name="Murad R."/>
            <person name="Mortazavi A."/>
        </authorList>
    </citation>
    <scope>NUCLEOTIDE SEQUENCE [LARGE SCALE GENOMIC DNA]</scope>
    <source>
        <strain evidence="2 3">ALL</strain>
    </source>
</reference>
<name>A0A4U8UZ95_STECR</name>
<comment type="caution">
    <text evidence="2">The sequence shown here is derived from an EMBL/GenBank/DDBJ whole genome shotgun (WGS) entry which is preliminary data.</text>
</comment>
<evidence type="ECO:0000313" key="3">
    <source>
        <dbReference type="Proteomes" id="UP000298663"/>
    </source>
</evidence>
<feature type="compositionally biased region" description="Basic and acidic residues" evidence="1">
    <location>
        <begin position="81"/>
        <end position="90"/>
    </location>
</feature>
<evidence type="ECO:0000313" key="2">
    <source>
        <dbReference type="EMBL" id="TMS38792.1"/>
    </source>
</evidence>
<gene>
    <name evidence="2" type="ORF">L596_005436</name>
</gene>
<proteinExistence type="predicted"/>
<feature type="compositionally biased region" description="Basic and acidic residues" evidence="1">
    <location>
        <begin position="145"/>
        <end position="156"/>
    </location>
</feature>
<reference evidence="2 3" key="1">
    <citation type="journal article" date="2015" name="Genome Biol.">
        <title>Comparative genomics of Steinernema reveals deeply conserved gene regulatory networks.</title>
        <authorList>
            <person name="Dillman A.R."/>
            <person name="Macchietto M."/>
            <person name="Porter C.F."/>
            <person name="Rogers A."/>
            <person name="Williams B."/>
            <person name="Antoshechkin I."/>
            <person name="Lee M.M."/>
            <person name="Goodwin Z."/>
            <person name="Lu X."/>
            <person name="Lewis E.E."/>
            <person name="Goodrich-Blair H."/>
            <person name="Stock S.P."/>
            <person name="Adams B.J."/>
            <person name="Sternberg P.W."/>
            <person name="Mortazavi A."/>
        </authorList>
    </citation>
    <scope>NUCLEOTIDE SEQUENCE [LARGE SCALE GENOMIC DNA]</scope>
    <source>
        <strain evidence="2 3">ALL</strain>
    </source>
</reference>
<dbReference type="EMBL" id="AZBU02000001">
    <property type="protein sequence ID" value="TMS38792.1"/>
    <property type="molecule type" value="Genomic_DNA"/>
</dbReference>
<evidence type="ECO:0000256" key="1">
    <source>
        <dbReference type="SAM" id="MobiDB-lite"/>
    </source>
</evidence>
<feature type="region of interest" description="Disordered" evidence="1">
    <location>
        <begin position="121"/>
        <end position="156"/>
    </location>
</feature>
<protein>
    <submittedName>
        <fullName evidence="2">Uncharacterized protein</fullName>
    </submittedName>
</protein>
<keyword evidence="3" id="KW-1185">Reference proteome</keyword>
<dbReference type="Proteomes" id="UP000298663">
    <property type="component" value="Unassembled WGS sequence"/>
</dbReference>
<feature type="compositionally biased region" description="Basic and acidic residues" evidence="1">
    <location>
        <begin position="62"/>
        <end position="74"/>
    </location>
</feature>
<feature type="region of interest" description="Disordered" evidence="1">
    <location>
        <begin position="49"/>
        <end position="100"/>
    </location>
</feature>
<dbReference type="AlphaFoldDB" id="A0A4U8UZ95"/>